<evidence type="ECO:0000313" key="2">
    <source>
        <dbReference type="EnsemblMetazoa" id="SMAR000239-PA"/>
    </source>
</evidence>
<dbReference type="InterPro" id="IPR036397">
    <property type="entry name" value="RNaseH_sf"/>
</dbReference>
<dbReference type="Pfam" id="PF24764">
    <property type="entry name" value="rva_4"/>
    <property type="match status" value="1"/>
</dbReference>
<dbReference type="InterPro" id="IPR001584">
    <property type="entry name" value="Integrase_cat-core"/>
</dbReference>
<dbReference type="PANTHER" id="PTHR46791:SF5">
    <property type="entry name" value="CLR5 DOMAIN-CONTAINING PROTEIN-RELATED"/>
    <property type="match status" value="1"/>
</dbReference>
<dbReference type="GO" id="GO:0003676">
    <property type="term" value="F:nucleic acid binding"/>
    <property type="evidence" value="ECO:0007669"/>
    <property type="project" value="InterPro"/>
</dbReference>
<dbReference type="Gene3D" id="3.30.420.10">
    <property type="entry name" value="Ribonuclease H-like superfamily/Ribonuclease H"/>
    <property type="match status" value="1"/>
</dbReference>
<name>T1IHC8_STRMM</name>
<proteinExistence type="predicted"/>
<dbReference type="EMBL" id="JH429844">
    <property type="status" value="NOT_ANNOTATED_CDS"/>
    <property type="molecule type" value="Genomic_DNA"/>
</dbReference>
<dbReference type="PANTHER" id="PTHR46791">
    <property type="entry name" value="EXPRESSED PROTEIN"/>
    <property type="match status" value="1"/>
</dbReference>
<dbReference type="PhylomeDB" id="T1IHC8"/>
<dbReference type="GO" id="GO:0015074">
    <property type="term" value="P:DNA integration"/>
    <property type="evidence" value="ECO:0007669"/>
    <property type="project" value="InterPro"/>
</dbReference>
<dbReference type="EnsemblMetazoa" id="SMAR000239-RA">
    <property type="protein sequence ID" value="SMAR000239-PA"/>
    <property type="gene ID" value="SMAR000239"/>
</dbReference>
<reference evidence="2" key="2">
    <citation type="submission" date="2015-02" db="UniProtKB">
        <authorList>
            <consortium name="EnsemblMetazoa"/>
        </authorList>
    </citation>
    <scope>IDENTIFICATION</scope>
</reference>
<dbReference type="AlphaFoldDB" id="T1IHC8"/>
<evidence type="ECO:0000259" key="1">
    <source>
        <dbReference type="PROSITE" id="PS50994"/>
    </source>
</evidence>
<dbReference type="Proteomes" id="UP000014500">
    <property type="component" value="Unassembled WGS sequence"/>
</dbReference>
<sequence length="140" mass="16381">MPQLTDTALDEVVRKCSQQFPHWGVVMQHGHFKSQGINVPLIRLYEANRRVDPEGLCFRLRKVLKRRVYNVPGPQKLWHLDGNEKLKMWGIYIHGCIDGYSRFPLHIKVSTNKRSTTVLNFFLESIHKYGIPSRVRVDKV</sequence>
<protein>
    <recommendedName>
        <fullName evidence="1">Integrase catalytic domain-containing protein</fullName>
    </recommendedName>
</protein>
<dbReference type="InterPro" id="IPR058913">
    <property type="entry name" value="Integrase_dom_put"/>
</dbReference>
<organism evidence="2 3">
    <name type="scientific">Strigamia maritima</name>
    <name type="common">European centipede</name>
    <name type="synonym">Geophilus maritimus</name>
    <dbReference type="NCBI Taxonomy" id="126957"/>
    <lineage>
        <taxon>Eukaryota</taxon>
        <taxon>Metazoa</taxon>
        <taxon>Ecdysozoa</taxon>
        <taxon>Arthropoda</taxon>
        <taxon>Myriapoda</taxon>
        <taxon>Chilopoda</taxon>
        <taxon>Pleurostigmophora</taxon>
        <taxon>Geophilomorpha</taxon>
        <taxon>Linotaeniidae</taxon>
        <taxon>Strigamia</taxon>
    </lineage>
</organism>
<dbReference type="SUPFAM" id="SSF53098">
    <property type="entry name" value="Ribonuclease H-like"/>
    <property type="match status" value="1"/>
</dbReference>
<feature type="domain" description="Integrase catalytic" evidence="1">
    <location>
        <begin position="70"/>
        <end position="140"/>
    </location>
</feature>
<reference evidence="3" key="1">
    <citation type="submission" date="2011-05" db="EMBL/GenBank/DDBJ databases">
        <authorList>
            <person name="Richards S.R."/>
            <person name="Qu J."/>
            <person name="Jiang H."/>
            <person name="Jhangiani S.N."/>
            <person name="Agravi P."/>
            <person name="Goodspeed R."/>
            <person name="Gross S."/>
            <person name="Mandapat C."/>
            <person name="Jackson L."/>
            <person name="Mathew T."/>
            <person name="Pu L."/>
            <person name="Thornton R."/>
            <person name="Saada N."/>
            <person name="Wilczek-Boney K.B."/>
            <person name="Lee S."/>
            <person name="Kovar C."/>
            <person name="Wu Y."/>
            <person name="Scherer S.E."/>
            <person name="Worley K.C."/>
            <person name="Muzny D.M."/>
            <person name="Gibbs R."/>
        </authorList>
    </citation>
    <scope>NUCLEOTIDE SEQUENCE</scope>
    <source>
        <strain evidence="3">Brora</strain>
    </source>
</reference>
<dbReference type="InterPro" id="IPR012337">
    <property type="entry name" value="RNaseH-like_sf"/>
</dbReference>
<accession>T1IHC8</accession>
<dbReference type="PROSITE" id="PS50994">
    <property type="entry name" value="INTEGRASE"/>
    <property type="match status" value="1"/>
</dbReference>
<dbReference type="OMA" id="YEAVCAY"/>
<evidence type="ECO:0000313" key="3">
    <source>
        <dbReference type="Proteomes" id="UP000014500"/>
    </source>
</evidence>
<dbReference type="eggNOG" id="ENOG502QSMG">
    <property type="taxonomic scope" value="Eukaryota"/>
</dbReference>
<dbReference type="STRING" id="126957.T1IHC8"/>
<dbReference type="HOGENOM" id="CLU_1837609_0_0_1"/>
<keyword evidence="3" id="KW-1185">Reference proteome</keyword>